<evidence type="ECO:0000256" key="1">
    <source>
        <dbReference type="RuleBase" id="RU363019"/>
    </source>
</evidence>
<feature type="region of interest" description="Disordered" evidence="2">
    <location>
        <begin position="21"/>
        <end position="60"/>
    </location>
</feature>
<keyword evidence="1 4" id="KW-0413">Isomerase</keyword>
<dbReference type="SUPFAM" id="SSF50891">
    <property type="entry name" value="Cyclophilin-like"/>
    <property type="match status" value="1"/>
</dbReference>
<gene>
    <name evidence="4" type="ORF">ACFFLM_01190</name>
</gene>
<feature type="chain" id="PRO_5044961071" description="Peptidyl-prolyl cis-trans isomerase" evidence="1">
    <location>
        <begin position="22"/>
        <end position="261"/>
    </location>
</feature>
<proteinExistence type="inferred from homology"/>
<dbReference type="InterPro" id="IPR044666">
    <property type="entry name" value="Cyclophilin_A-like"/>
</dbReference>
<dbReference type="CDD" id="cd00317">
    <property type="entry name" value="cyclophilin"/>
    <property type="match status" value="1"/>
</dbReference>
<reference evidence="4 5" key="1">
    <citation type="submission" date="2024-09" db="EMBL/GenBank/DDBJ databases">
        <authorList>
            <person name="Sun Q."/>
            <person name="Mori K."/>
        </authorList>
    </citation>
    <scope>NUCLEOTIDE SEQUENCE [LARGE SCALE GENOMIC DNA]</scope>
    <source>
        <strain evidence="4 5">JCM 13503</strain>
    </source>
</reference>
<comment type="catalytic activity">
    <reaction evidence="1">
        <text>[protein]-peptidylproline (omega=180) = [protein]-peptidylproline (omega=0)</text>
        <dbReference type="Rhea" id="RHEA:16237"/>
        <dbReference type="Rhea" id="RHEA-COMP:10747"/>
        <dbReference type="Rhea" id="RHEA-COMP:10748"/>
        <dbReference type="ChEBI" id="CHEBI:83833"/>
        <dbReference type="ChEBI" id="CHEBI:83834"/>
        <dbReference type="EC" id="5.2.1.8"/>
    </reaction>
</comment>
<dbReference type="PANTHER" id="PTHR45625:SF16">
    <property type="entry name" value="PEPTIDYL-PROLYL CIS-TRANS ISOMERASE"/>
    <property type="match status" value="1"/>
</dbReference>
<evidence type="ECO:0000313" key="4">
    <source>
        <dbReference type="EMBL" id="MFB9990603.1"/>
    </source>
</evidence>
<dbReference type="Gene3D" id="2.40.100.10">
    <property type="entry name" value="Cyclophilin-like"/>
    <property type="match status" value="1"/>
</dbReference>
<dbReference type="Proteomes" id="UP001589733">
    <property type="component" value="Unassembled WGS sequence"/>
</dbReference>
<feature type="signal peptide" evidence="1">
    <location>
        <begin position="1"/>
        <end position="21"/>
    </location>
</feature>
<feature type="domain" description="PPIase cyclophilin-type" evidence="3">
    <location>
        <begin position="104"/>
        <end position="254"/>
    </location>
</feature>
<organism evidence="4 5">
    <name type="scientific">Deinococcus oregonensis</name>
    <dbReference type="NCBI Taxonomy" id="1805970"/>
    <lineage>
        <taxon>Bacteria</taxon>
        <taxon>Thermotogati</taxon>
        <taxon>Deinococcota</taxon>
        <taxon>Deinococci</taxon>
        <taxon>Deinococcales</taxon>
        <taxon>Deinococcaceae</taxon>
        <taxon>Deinococcus</taxon>
    </lineage>
</organism>
<name>A0ABV6ASX6_9DEIO</name>
<dbReference type="PROSITE" id="PS51257">
    <property type="entry name" value="PROKAR_LIPOPROTEIN"/>
    <property type="match status" value="1"/>
</dbReference>
<dbReference type="InterPro" id="IPR002130">
    <property type="entry name" value="Cyclophilin-type_PPIase_dom"/>
</dbReference>
<dbReference type="EMBL" id="JBHLYR010000008">
    <property type="protein sequence ID" value="MFB9990603.1"/>
    <property type="molecule type" value="Genomic_DNA"/>
</dbReference>
<dbReference type="GO" id="GO:0003755">
    <property type="term" value="F:peptidyl-prolyl cis-trans isomerase activity"/>
    <property type="evidence" value="ECO:0007669"/>
    <property type="project" value="UniProtKB-EC"/>
</dbReference>
<dbReference type="PANTHER" id="PTHR45625">
    <property type="entry name" value="PEPTIDYL-PROLYL CIS-TRANS ISOMERASE-RELATED"/>
    <property type="match status" value="1"/>
</dbReference>
<evidence type="ECO:0000313" key="5">
    <source>
        <dbReference type="Proteomes" id="UP001589733"/>
    </source>
</evidence>
<evidence type="ECO:0000256" key="2">
    <source>
        <dbReference type="SAM" id="MobiDB-lite"/>
    </source>
</evidence>
<feature type="compositionally biased region" description="Low complexity" evidence="2">
    <location>
        <begin position="21"/>
        <end position="56"/>
    </location>
</feature>
<dbReference type="InterPro" id="IPR029000">
    <property type="entry name" value="Cyclophilin-like_dom_sf"/>
</dbReference>
<dbReference type="PRINTS" id="PR00153">
    <property type="entry name" value="CSAPPISMRASE"/>
</dbReference>
<keyword evidence="5" id="KW-1185">Reference proteome</keyword>
<comment type="similarity">
    <text evidence="1">Belongs to the cyclophilin-type PPIase family.</text>
</comment>
<evidence type="ECO:0000259" key="3">
    <source>
        <dbReference type="PROSITE" id="PS50072"/>
    </source>
</evidence>
<dbReference type="PROSITE" id="PS50072">
    <property type="entry name" value="CSA_PPIASE_2"/>
    <property type="match status" value="1"/>
</dbReference>
<comment type="function">
    <text evidence="1">PPIases accelerate the folding of proteins. It catalyzes the cis-trans isomerization of proline imidic peptide bonds in oligopeptides.</text>
</comment>
<comment type="caution">
    <text evidence="4">The sequence shown here is derived from an EMBL/GenBank/DDBJ whole genome shotgun (WGS) entry which is preliminary data.</text>
</comment>
<dbReference type="Pfam" id="PF00160">
    <property type="entry name" value="Pro_isomerase"/>
    <property type="match status" value="1"/>
</dbReference>
<keyword evidence="1" id="KW-0732">Signal</keyword>
<accession>A0ABV6ASX6</accession>
<dbReference type="EC" id="5.2.1.8" evidence="1"/>
<protein>
    <recommendedName>
        <fullName evidence="1">Peptidyl-prolyl cis-trans isomerase</fullName>
        <shortName evidence="1">PPIase</shortName>
        <ecNumber evidence="1">5.2.1.8</ecNumber>
    </recommendedName>
</protein>
<dbReference type="RefSeq" id="WP_380004687.1">
    <property type="nucleotide sequence ID" value="NZ_JBHLYR010000008.1"/>
</dbReference>
<keyword evidence="1" id="KW-0697">Rotamase</keyword>
<sequence length="261" mass="27941">MKQAALLLTLALTLTACPKNTATTTEETKPETATTDPATPAETPEAAKPETATTPAVSKPGAVPAGYTLVPFLTDKPVREFKTEPALSLQDGKNYFALIDTNRGQMLADLYEEQTPVTVNNFVFLARNHYFDGIRFHRVMDGFMAQSGDPQSTDLAKKAQWGTGGPGYSFADEFRTALTFDSPGVLAMANSGPATNGSQFFITFAPTENLNGKHTIFGKVVTGDDVLPKLTRTSDSSTGQETPIADAVADEVLSVRILTKN</sequence>